<dbReference type="InterPro" id="IPR020070">
    <property type="entry name" value="Ribosomal_bL9_N"/>
</dbReference>
<feature type="region of interest" description="Disordered" evidence="9">
    <location>
        <begin position="40"/>
        <end position="60"/>
    </location>
</feature>
<feature type="domain" description="Ribosomal protein L9" evidence="10">
    <location>
        <begin position="13"/>
        <end position="40"/>
    </location>
</feature>
<dbReference type="PANTHER" id="PTHR21368">
    <property type="entry name" value="50S RIBOSOMAL PROTEIN L9"/>
    <property type="match status" value="1"/>
</dbReference>
<dbReference type="SUPFAM" id="SSF55653">
    <property type="entry name" value="Ribosomal protein L9 C-domain"/>
    <property type="match status" value="1"/>
</dbReference>
<comment type="caution">
    <text evidence="11">The sequence shown here is derived from an EMBL/GenBank/DDBJ whole genome shotgun (WGS) entry which is preliminary data.</text>
</comment>
<sequence length="148" mass="16550">MKVILQKNVKSLGNAGDMVEVNDGYARNYLFPKELAKPATEGNVKNLKKQKKAEEKKKQAEIDRARALAEKLDKSPVEIETKAGEGGRLFGSVTSKEISEELQKQHNIKIDKRKINLKDPIKSLGVTNVEVKVYPNITGTLKVHVKEQ</sequence>
<evidence type="ECO:0000313" key="11">
    <source>
        <dbReference type="EMBL" id="NBG89205.1"/>
    </source>
</evidence>
<accession>A0AA44BFR7</accession>
<dbReference type="FunFam" id="3.40.5.10:FF:000002">
    <property type="entry name" value="50S ribosomal protein L9"/>
    <property type="match status" value="1"/>
</dbReference>
<gene>
    <name evidence="8" type="primary">rplI</name>
    <name evidence="11" type="ORF">ISALK_11960</name>
</gene>
<dbReference type="PROSITE" id="PS00651">
    <property type="entry name" value="RIBOSOMAL_L9"/>
    <property type="match status" value="1"/>
</dbReference>
<dbReference type="GO" id="GO:1990904">
    <property type="term" value="C:ribonucleoprotein complex"/>
    <property type="evidence" value="ECO:0007669"/>
    <property type="project" value="UniProtKB-KW"/>
</dbReference>
<keyword evidence="3 8" id="KW-0699">rRNA-binding</keyword>
<dbReference type="InterPro" id="IPR036935">
    <property type="entry name" value="Ribosomal_bL9_N_sf"/>
</dbReference>
<reference evidence="11 12" key="1">
    <citation type="submission" date="2019-04" db="EMBL/GenBank/DDBJ databases">
        <title>Isachenkonia alkalipeptolytica gen. nov. sp. nov. a new anaerobic, alkiliphilic organothrophic bacterium capable to reduce synthesized ferrihydrite isolated from a soda lake.</title>
        <authorList>
            <person name="Toshchakov S.V."/>
            <person name="Zavarzina D.G."/>
            <person name="Zhilina T.N."/>
            <person name="Kostrikina N.A."/>
            <person name="Kublanov I.V."/>
        </authorList>
    </citation>
    <scope>NUCLEOTIDE SEQUENCE [LARGE SCALE GENOMIC DNA]</scope>
    <source>
        <strain evidence="11 12">Z-1701</strain>
    </source>
</reference>
<evidence type="ECO:0000256" key="6">
    <source>
        <dbReference type="ARBA" id="ARBA00023274"/>
    </source>
</evidence>
<dbReference type="AlphaFoldDB" id="A0AA44BFR7"/>
<evidence type="ECO:0000256" key="1">
    <source>
        <dbReference type="ARBA" id="ARBA00003058"/>
    </source>
</evidence>
<dbReference type="Gene3D" id="3.40.5.10">
    <property type="entry name" value="Ribosomal protein L9, N-terminal domain"/>
    <property type="match status" value="1"/>
</dbReference>
<dbReference type="RefSeq" id="WP_160722640.1">
    <property type="nucleotide sequence ID" value="NZ_SUMG01000019.1"/>
</dbReference>
<dbReference type="GO" id="GO:0005840">
    <property type="term" value="C:ribosome"/>
    <property type="evidence" value="ECO:0007669"/>
    <property type="project" value="UniProtKB-KW"/>
</dbReference>
<proteinExistence type="inferred from homology"/>
<evidence type="ECO:0000256" key="9">
    <source>
        <dbReference type="SAM" id="MobiDB-lite"/>
    </source>
</evidence>
<dbReference type="InterPro" id="IPR020594">
    <property type="entry name" value="Ribosomal_bL9_bac/chp"/>
</dbReference>
<dbReference type="NCBIfam" id="TIGR00158">
    <property type="entry name" value="L9"/>
    <property type="match status" value="1"/>
</dbReference>
<dbReference type="Pfam" id="PF03948">
    <property type="entry name" value="Ribosomal_L9_C"/>
    <property type="match status" value="1"/>
</dbReference>
<dbReference type="InterPro" id="IPR000244">
    <property type="entry name" value="Ribosomal_bL9"/>
</dbReference>
<organism evidence="11 12">
    <name type="scientific">Isachenkonia alkalipeptolytica</name>
    <dbReference type="NCBI Taxonomy" id="2565777"/>
    <lineage>
        <taxon>Bacteria</taxon>
        <taxon>Bacillati</taxon>
        <taxon>Bacillota</taxon>
        <taxon>Clostridia</taxon>
        <taxon>Eubacteriales</taxon>
        <taxon>Clostridiaceae</taxon>
        <taxon>Isachenkonia</taxon>
    </lineage>
</organism>
<keyword evidence="12" id="KW-1185">Reference proteome</keyword>
<name>A0AA44BFR7_9CLOT</name>
<evidence type="ECO:0000256" key="3">
    <source>
        <dbReference type="ARBA" id="ARBA00022730"/>
    </source>
</evidence>
<dbReference type="EMBL" id="SUMG01000019">
    <property type="protein sequence ID" value="NBG89205.1"/>
    <property type="molecule type" value="Genomic_DNA"/>
</dbReference>
<dbReference type="Proteomes" id="UP000449710">
    <property type="component" value="Unassembled WGS sequence"/>
</dbReference>
<evidence type="ECO:0000256" key="7">
    <source>
        <dbReference type="ARBA" id="ARBA00035292"/>
    </source>
</evidence>
<keyword evidence="4 8" id="KW-0694">RNA-binding</keyword>
<comment type="similarity">
    <text evidence="2 8">Belongs to the bacterial ribosomal protein bL9 family.</text>
</comment>
<dbReference type="GO" id="GO:0019843">
    <property type="term" value="F:rRNA binding"/>
    <property type="evidence" value="ECO:0007669"/>
    <property type="project" value="UniProtKB-UniRule"/>
</dbReference>
<evidence type="ECO:0000256" key="8">
    <source>
        <dbReference type="HAMAP-Rule" id="MF_00503"/>
    </source>
</evidence>
<dbReference type="GO" id="GO:0003735">
    <property type="term" value="F:structural constituent of ribosome"/>
    <property type="evidence" value="ECO:0007669"/>
    <property type="project" value="InterPro"/>
</dbReference>
<dbReference type="FunFam" id="3.10.430.100:FF:000002">
    <property type="entry name" value="50S ribosomal protein L9"/>
    <property type="match status" value="1"/>
</dbReference>
<dbReference type="SUPFAM" id="SSF55658">
    <property type="entry name" value="L9 N-domain-like"/>
    <property type="match status" value="1"/>
</dbReference>
<dbReference type="InterPro" id="IPR009027">
    <property type="entry name" value="Ribosomal_bL9/RNase_H1_N"/>
</dbReference>
<dbReference type="InterPro" id="IPR036791">
    <property type="entry name" value="Ribosomal_bL9_C_sf"/>
</dbReference>
<dbReference type="Pfam" id="PF01281">
    <property type="entry name" value="Ribosomal_L9_N"/>
    <property type="match status" value="1"/>
</dbReference>
<keyword evidence="6 8" id="KW-0687">Ribonucleoprotein</keyword>
<protein>
    <recommendedName>
        <fullName evidence="7 8">Large ribosomal subunit protein bL9</fullName>
    </recommendedName>
</protein>
<comment type="function">
    <text evidence="1 8">Binds to the 23S rRNA.</text>
</comment>
<dbReference type="HAMAP" id="MF_00503">
    <property type="entry name" value="Ribosomal_bL9"/>
    <property type="match status" value="1"/>
</dbReference>
<dbReference type="InterPro" id="IPR020069">
    <property type="entry name" value="Ribosomal_bL9_C"/>
</dbReference>
<evidence type="ECO:0000313" key="12">
    <source>
        <dbReference type="Proteomes" id="UP000449710"/>
    </source>
</evidence>
<dbReference type="GO" id="GO:0006412">
    <property type="term" value="P:translation"/>
    <property type="evidence" value="ECO:0007669"/>
    <property type="project" value="UniProtKB-UniRule"/>
</dbReference>
<dbReference type="Gene3D" id="3.10.430.100">
    <property type="entry name" value="Ribosomal protein L9, C-terminal domain"/>
    <property type="match status" value="1"/>
</dbReference>
<evidence type="ECO:0000256" key="4">
    <source>
        <dbReference type="ARBA" id="ARBA00022884"/>
    </source>
</evidence>
<evidence type="ECO:0000256" key="2">
    <source>
        <dbReference type="ARBA" id="ARBA00010605"/>
    </source>
</evidence>
<evidence type="ECO:0000259" key="10">
    <source>
        <dbReference type="PROSITE" id="PS00651"/>
    </source>
</evidence>
<evidence type="ECO:0000256" key="5">
    <source>
        <dbReference type="ARBA" id="ARBA00022980"/>
    </source>
</evidence>
<keyword evidence="5 8" id="KW-0689">Ribosomal protein</keyword>